<keyword evidence="4" id="KW-1185">Reference proteome</keyword>
<feature type="transmembrane region" description="Helical" evidence="2">
    <location>
        <begin position="349"/>
        <end position="369"/>
    </location>
</feature>
<evidence type="ECO:0000256" key="2">
    <source>
        <dbReference type="SAM" id="Phobius"/>
    </source>
</evidence>
<feature type="transmembrane region" description="Helical" evidence="2">
    <location>
        <begin position="389"/>
        <end position="411"/>
    </location>
</feature>
<feature type="transmembrane region" description="Helical" evidence="2">
    <location>
        <begin position="213"/>
        <end position="237"/>
    </location>
</feature>
<accession>A0A7Y9LBA4</accession>
<feature type="transmembrane region" description="Helical" evidence="2">
    <location>
        <begin position="51"/>
        <end position="76"/>
    </location>
</feature>
<feature type="transmembrane region" description="Helical" evidence="2">
    <location>
        <begin position="269"/>
        <end position="289"/>
    </location>
</feature>
<feature type="transmembrane region" description="Helical" evidence="2">
    <location>
        <begin position="144"/>
        <end position="166"/>
    </location>
</feature>
<dbReference type="RefSeq" id="WP_179755380.1">
    <property type="nucleotide sequence ID" value="NZ_JACCBU010000001.1"/>
</dbReference>
<dbReference type="AlphaFoldDB" id="A0A7Y9LBA4"/>
<keyword evidence="2" id="KW-0472">Membrane</keyword>
<comment type="caution">
    <text evidence="3">The sequence shown here is derived from an EMBL/GenBank/DDBJ whole genome shotgun (WGS) entry which is preliminary data.</text>
</comment>
<gene>
    <name evidence="3" type="ORF">BKA15_005023</name>
</gene>
<protein>
    <submittedName>
        <fullName evidence="3">Uncharacterized protein</fullName>
    </submittedName>
</protein>
<feature type="transmembrane region" description="Helical" evidence="2">
    <location>
        <begin position="243"/>
        <end position="262"/>
    </location>
</feature>
<dbReference type="InterPro" id="IPR045931">
    <property type="entry name" value="DUF6350"/>
</dbReference>
<feature type="transmembrane region" description="Helical" evidence="2">
    <location>
        <begin position="319"/>
        <end position="337"/>
    </location>
</feature>
<keyword evidence="2" id="KW-0812">Transmembrane</keyword>
<sequence length="416" mass="41313">MASPSPGNVSSRTTARRPGETIELSTTVPRAAGSANPSPGPGHPLVGGWPVAAIGVAVTAAAGWVLAAGFAVVGWLTSVPGTLLDALGVGTQLWLLGNGAGASFGATRITLIPWGLTAIFVLLHFQVAGYAARRSRAETDLSAVLSVTGVMIGGYVLAVTGTTLLAGDPAQLPRAAVLAALIAGLPAAAGAAHALGLDPADRWPEWARPLPRAVIAAQLALLVGGAGLLVTSLALAWGQVGGLIDALAPGVPGNIALLVLQLAFAPNLIVWAASFALGAGFSFGPGTVVSPADTDLGLLPAIPVLAGLPDEGPGRPEQLAWLAVGIVAGGVAAWLVNRARPDARPDQTCLVGGLAGALAGLVFVGVAWACSGDLGQARLAGIGPRLPELAVLAVSTLGLSGLLVGLGYGLVRQFRR</sequence>
<feature type="compositionally biased region" description="Polar residues" evidence="1">
    <location>
        <begin position="1"/>
        <end position="13"/>
    </location>
</feature>
<reference evidence="3 4" key="1">
    <citation type="submission" date="2020-07" db="EMBL/GenBank/DDBJ databases">
        <title>Sequencing the genomes of 1000 actinobacteria strains.</title>
        <authorList>
            <person name="Klenk H.-P."/>
        </authorList>
    </citation>
    <scope>NUCLEOTIDE SEQUENCE [LARGE SCALE GENOMIC DNA]</scope>
    <source>
        <strain evidence="3 4">DSM 22083</strain>
    </source>
</reference>
<organism evidence="3 4">
    <name type="scientific">Microlunatus parietis</name>
    <dbReference type="NCBI Taxonomy" id="682979"/>
    <lineage>
        <taxon>Bacteria</taxon>
        <taxon>Bacillati</taxon>
        <taxon>Actinomycetota</taxon>
        <taxon>Actinomycetes</taxon>
        <taxon>Propionibacteriales</taxon>
        <taxon>Propionibacteriaceae</taxon>
        <taxon>Microlunatus</taxon>
    </lineage>
</organism>
<dbReference type="Proteomes" id="UP000569914">
    <property type="component" value="Unassembled WGS sequence"/>
</dbReference>
<feature type="transmembrane region" description="Helical" evidence="2">
    <location>
        <begin position="83"/>
        <end position="105"/>
    </location>
</feature>
<evidence type="ECO:0000313" key="3">
    <source>
        <dbReference type="EMBL" id="NYE73694.1"/>
    </source>
</evidence>
<evidence type="ECO:0000256" key="1">
    <source>
        <dbReference type="SAM" id="MobiDB-lite"/>
    </source>
</evidence>
<feature type="region of interest" description="Disordered" evidence="1">
    <location>
        <begin position="1"/>
        <end position="41"/>
    </location>
</feature>
<feature type="transmembrane region" description="Helical" evidence="2">
    <location>
        <begin position="172"/>
        <end position="192"/>
    </location>
</feature>
<dbReference type="EMBL" id="JACCBU010000001">
    <property type="protein sequence ID" value="NYE73694.1"/>
    <property type="molecule type" value="Genomic_DNA"/>
</dbReference>
<evidence type="ECO:0000313" key="4">
    <source>
        <dbReference type="Proteomes" id="UP000569914"/>
    </source>
</evidence>
<keyword evidence="2" id="KW-1133">Transmembrane helix</keyword>
<feature type="transmembrane region" description="Helical" evidence="2">
    <location>
        <begin position="111"/>
        <end position="132"/>
    </location>
</feature>
<name>A0A7Y9LBA4_9ACTN</name>
<proteinExistence type="predicted"/>
<dbReference type="Pfam" id="PF19877">
    <property type="entry name" value="DUF6350"/>
    <property type="match status" value="1"/>
</dbReference>